<dbReference type="GO" id="GO:0016410">
    <property type="term" value="F:N-acyltransferase activity"/>
    <property type="evidence" value="ECO:0007669"/>
    <property type="project" value="InterPro"/>
</dbReference>
<dbReference type="EMBL" id="MFMM01000001">
    <property type="protein sequence ID" value="OGG84567.1"/>
    <property type="molecule type" value="Genomic_DNA"/>
</dbReference>
<dbReference type="AlphaFoldDB" id="A0A1F6FFD1"/>
<keyword evidence="1" id="KW-1133">Transmembrane helix</keyword>
<dbReference type="SUPFAM" id="SSF56317">
    <property type="entry name" value="Carbon-nitrogen hydrolase"/>
    <property type="match status" value="1"/>
</dbReference>
<sequence>MSNSVRVIGWYALAGVFLGTPFVLPTLWLTGVLGVVAFLYATSLAKVPREVLWGGFAAWTIKSLIALAWGWSIWPLDWFFFSLPLAGFWAIALYWICGAVFLGVGGAFAAGWLWYFLVHKKFEALALLALPFLWLIGEVMAAQIFSVMTIGPNGFYTAAFSYGQLGYILAEHKLLILIAKFGGLYLLTIVAVLIGVALWYSYRNIASPKRLVLGVGMLATLIISGFVEVPFGEATPADYKIAVVDTKFNNQIIRSSDEIIEREELLGEAIEAALANNVTHIILPEGSRFSDANQSADTLARRLRFQTSDAEVMLIDSGRAKLTPTDTALRATIYDGVSKQAWQVDKQYLVPQGEYVPMYFGKLFQLLGMGGRVSELQQVFDFVPGPLASQNELPSDVPRILFCFSSADPLAVRRLLTNAEVPFVVHPISHAWFGDSQILKDQQKAMLKIQSLWNGVAIVSAGNMVRGELYTKEGQVLEPVLVAKGEGWTVSVIGL</sequence>
<feature type="transmembrane region" description="Helical" evidence="1">
    <location>
        <begin position="86"/>
        <end position="117"/>
    </location>
</feature>
<dbReference type="Proteomes" id="UP000177325">
    <property type="component" value="Unassembled WGS sequence"/>
</dbReference>
<feature type="transmembrane region" description="Helical" evidence="1">
    <location>
        <begin position="174"/>
        <end position="199"/>
    </location>
</feature>
<feature type="transmembrane region" description="Helical" evidence="1">
    <location>
        <begin position="12"/>
        <end position="39"/>
    </location>
</feature>
<proteinExistence type="predicted"/>
<feature type="transmembrane region" description="Helical" evidence="1">
    <location>
        <begin position="211"/>
        <end position="231"/>
    </location>
</feature>
<evidence type="ECO:0000313" key="3">
    <source>
        <dbReference type="Proteomes" id="UP000177325"/>
    </source>
</evidence>
<dbReference type="GO" id="GO:0016020">
    <property type="term" value="C:membrane"/>
    <property type="evidence" value="ECO:0007669"/>
    <property type="project" value="InterPro"/>
</dbReference>
<name>A0A1F6FFD1_9BACT</name>
<dbReference type="InterPro" id="IPR036526">
    <property type="entry name" value="C-N_Hydrolase_sf"/>
</dbReference>
<dbReference type="STRING" id="1798525.A3G90_00560"/>
<organism evidence="2 3">
    <name type="scientific">Candidatus Kaiserbacteria bacterium RIFCSPLOWO2_12_FULL_45_26</name>
    <dbReference type="NCBI Taxonomy" id="1798525"/>
    <lineage>
        <taxon>Bacteria</taxon>
        <taxon>Candidatus Kaiseribacteriota</taxon>
    </lineage>
</organism>
<dbReference type="PANTHER" id="PTHR38686:SF1">
    <property type="entry name" value="APOLIPOPROTEIN N-ACYLTRANSFERASE"/>
    <property type="match status" value="1"/>
</dbReference>
<evidence type="ECO:0000313" key="2">
    <source>
        <dbReference type="EMBL" id="OGG84567.1"/>
    </source>
</evidence>
<accession>A0A1F6FFD1</accession>
<protein>
    <recommendedName>
        <fullName evidence="4">Apolipoprotein N-acyltransferase</fullName>
    </recommendedName>
</protein>
<dbReference type="InterPro" id="IPR004563">
    <property type="entry name" value="Apolipo_AcylTrfase"/>
</dbReference>
<comment type="caution">
    <text evidence="2">The sequence shown here is derived from an EMBL/GenBank/DDBJ whole genome shotgun (WGS) entry which is preliminary data.</text>
</comment>
<keyword evidence="1" id="KW-0472">Membrane</keyword>
<evidence type="ECO:0008006" key="4">
    <source>
        <dbReference type="Google" id="ProtNLM"/>
    </source>
</evidence>
<keyword evidence="1" id="KW-0812">Transmembrane</keyword>
<dbReference type="PANTHER" id="PTHR38686">
    <property type="entry name" value="APOLIPOPROTEIN N-ACYLTRANSFERASE"/>
    <property type="match status" value="1"/>
</dbReference>
<feature type="transmembrane region" description="Helical" evidence="1">
    <location>
        <begin position="51"/>
        <end position="74"/>
    </location>
</feature>
<evidence type="ECO:0000256" key="1">
    <source>
        <dbReference type="SAM" id="Phobius"/>
    </source>
</evidence>
<reference evidence="2 3" key="1">
    <citation type="journal article" date="2016" name="Nat. Commun.">
        <title>Thousands of microbial genomes shed light on interconnected biogeochemical processes in an aquifer system.</title>
        <authorList>
            <person name="Anantharaman K."/>
            <person name="Brown C.T."/>
            <person name="Hug L.A."/>
            <person name="Sharon I."/>
            <person name="Castelle C.J."/>
            <person name="Probst A.J."/>
            <person name="Thomas B.C."/>
            <person name="Singh A."/>
            <person name="Wilkins M.J."/>
            <person name="Karaoz U."/>
            <person name="Brodie E.L."/>
            <person name="Williams K.H."/>
            <person name="Hubbard S.S."/>
            <person name="Banfield J.F."/>
        </authorList>
    </citation>
    <scope>NUCLEOTIDE SEQUENCE [LARGE SCALE GENOMIC DNA]</scope>
</reference>
<feature type="transmembrane region" description="Helical" evidence="1">
    <location>
        <begin position="124"/>
        <end position="145"/>
    </location>
</feature>
<gene>
    <name evidence="2" type="ORF">A3G90_00560</name>
</gene>
<dbReference type="GO" id="GO:0042158">
    <property type="term" value="P:lipoprotein biosynthetic process"/>
    <property type="evidence" value="ECO:0007669"/>
    <property type="project" value="InterPro"/>
</dbReference>